<name>A0A915D6F7_9BILA</name>
<feature type="compositionally biased region" description="Polar residues" evidence="1">
    <location>
        <begin position="1"/>
        <end position="12"/>
    </location>
</feature>
<accession>A0A915D6F7</accession>
<reference evidence="3" key="1">
    <citation type="submission" date="2022-11" db="UniProtKB">
        <authorList>
            <consortium name="WormBaseParasite"/>
        </authorList>
    </citation>
    <scope>IDENTIFICATION</scope>
</reference>
<evidence type="ECO:0000313" key="3">
    <source>
        <dbReference type="WBParaSite" id="jg16228"/>
    </source>
</evidence>
<evidence type="ECO:0000256" key="1">
    <source>
        <dbReference type="SAM" id="MobiDB-lite"/>
    </source>
</evidence>
<dbReference type="WBParaSite" id="jg16228">
    <property type="protein sequence ID" value="jg16228"/>
    <property type="gene ID" value="jg16228"/>
</dbReference>
<proteinExistence type="predicted"/>
<dbReference type="AlphaFoldDB" id="A0A915D6F7"/>
<organism evidence="2 3">
    <name type="scientific">Ditylenchus dipsaci</name>
    <dbReference type="NCBI Taxonomy" id="166011"/>
    <lineage>
        <taxon>Eukaryota</taxon>
        <taxon>Metazoa</taxon>
        <taxon>Ecdysozoa</taxon>
        <taxon>Nematoda</taxon>
        <taxon>Chromadorea</taxon>
        <taxon>Rhabditida</taxon>
        <taxon>Tylenchina</taxon>
        <taxon>Tylenchomorpha</taxon>
        <taxon>Sphaerularioidea</taxon>
        <taxon>Anguinidae</taxon>
        <taxon>Anguininae</taxon>
        <taxon>Ditylenchus</taxon>
    </lineage>
</organism>
<keyword evidence="2" id="KW-1185">Reference proteome</keyword>
<feature type="region of interest" description="Disordered" evidence="1">
    <location>
        <begin position="1"/>
        <end position="20"/>
    </location>
</feature>
<protein>
    <submittedName>
        <fullName evidence="3">PiggyBac transposable element-derived protein domain-containing protein</fullName>
    </submittedName>
</protein>
<dbReference type="Proteomes" id="UP000887574">
    <property type="component" value="Unplaced"/>
</dbReference>
<sequence>MIQAVTPSTASPTKKRRKMDFGPGKAQFVFREQETMLKFQAKPTKQVNLYSTVHHNKEVHTSGKPRMIKDYNSSKFGVDIFDEMLGSNSYRPPVKRWPLRIFMAFIVGGAAINAHVLHGREVPRREFTNKLAISSWKVRRKEDQTMATGQQRLHDKSLDQLKVKQIGVTFAIKLDGIKMQLCSACKKIACEEHSVNQQFAPTVTRRKKESQQNDHKKFTCTKDDIWILPRNEEELRQKAAKIAMGKKIKEEKKKVHGADAPSDILKVHNQMSIILL</sequence>
<evidence type="ECO:0000313" key="2">
    <source>
        <dbReference type="Proteomes" id="UP000887574"/>
    </source>
</evidence>